<reference evidence="1 2" key="3">
    <citation type="submission" date="2019-11" db="EMBL/GenBank/DDBJ databases">
        <title>A de novo genome assembly of a pear dwarfing rootstock.</title>
        <authorList>
            <person name="Wang F."/>
            <person name="Wang J."/>
            <person name="Li S."/>
            <person name="Zhang Y."/>
            <person name="Fang M."/>
            <person name="Ma L."/>
            <person name="Zhao Y."/>
            <person name="Jiang S."/>
        </authorList>
    </citation>
    <scope>NUCLEOTIDE SEQUENCE [LARGE SCALE GENOMIC DNA]</scope>
    <source>
        <strain evidence="1">S2</strain>
        <tissue evidence="1">Leaf</tissue>
    </source>
</reference>
<reference evidence="2" key="2">
    <citation type="submission" date="2019-10" db="EMBL/GenBank/DDBJ databases">
        <title>A de novo genome assembly of a pear dwarfing rootstock.</title>
        <authorList>
            <person name="Wang F."/>
            <person name="Wang J."/>
            <person name="Li S."/>
            <person name="Zhang Y."/>
            <person name="Fang M."/>
            <person name="Ma L."/>
            <person name="Zhao Y."/>
            <person name="Jiang S."/>
        </authorList>
    </citation>
    <scope>NUCLEOTIDE SEQUENCE [LARGE SCALE GENOMIC DNA]</scope>
</reference>
<reference evidence="1 2" key="1">
    <citation type="submission" date="2019-09" db="EMBL/GenBank/DDBJ databases">
        <authorList>
            <person name="Ou C."/>
        </authorList>
    </citation>
    <scope>NUCLEOTIDE SEQUENCE [LARGE SCALE GENOMIC DNA]</scope>
    <source>
        <strain evidence="1">S2</strain>
        <tissue evidence="1">Leaf</tissue>
    </source>
</reference>
<gene>
    <name evidence="1" type="ORF">D8674_034197</name>
</gene>
<name>A0A5N5HTD2_9ROSA</name>
<comment type="caution">
    <text evidence="1">The sequence shown here is derived from an EMBL/GenBank/DDBJ whole genome shotgun (WGS) entry which is preliminary data.</text>
</comment>
<proteinExistence type="predicted"/>
<accession>A0A5N5HTD2</accession>
<protein>
    <submittedName>
        <fullName evidence="1">Zinc finger MYM-type protein 5-like</fullName>
    </submittedName>
</protein>
<dbReference type="AlphaFoldDB" id="A0A5N5HTD2"/>
<dbReference type="EMBL" id="SMOL01000148">
    <property type="protein sequence ID" value="KAB2629402.1"/>
    <property type="molecule type" value="Genomic_DNA"/>
</dbReference>
<organism evidence="1 2">
    <name type="scientific">Pyrus ussuriensis x Pyrus communis</name>
    <dbReference type="NCBI Taxonomy" id="2448454"/>
    <lineage>
        <taxon>Eukaryota</taxon>
        <taxon>Viridiplantae</taxon>
        <taxon>Streptophyta</taxon>
        <taxon>Embryophyta</taxon>
        <taxon>Tracheophyta</taxon>
        <taxon>Spermatophyta</taxon>
        <taxon>Magnoliopsida</taxon>
        <taxon>eudicotyledons</taxon>
        <taxon>Gunneridae</taxon>
        <taxon>Pentapetalae</taxon>
        <taxon>rosids</taxon>
        <taxon>fabids</taxon>
        <taxon>Rosales</taxon>
        <taxon>Rosaceae</taxon>
        <taxon>Amygdaloideae</taxon>
        <taxon>Maleae</taxon>
        <taxon>Pyrus</taxon>
    </lineage>
</organism>
<keyword evidence="2" id="KW-1185">Reference proteome</keyword>
<dbReference type="Proteomes" id="UP000327157">
    <property type="component" value="Chromosome 8"/>
</dbReference>
<evidence type="ECO:0000313" key="2">
    <source>
        <dbReference type="Proteomes" id="UP000327157"/>
    </source>
</evidence>
<sequence length="162" mass="18246">MAATAEEAVEKDAVQAVRVFYVGLGFVAKAEYVNANEATTQVIWLRYFKKQADSSVNEEQDEPIFDYVSGELEGESLIETGIEEHDQANENVEENGVVEANHNGKDIENMSVDAHIEDLSEEVVFPLNIDDPGNWDTIGQNLRDMLVERCPKRANEEKQDRK</sequence>
<evidence type="ECO:0000313" key="1">
    <source>
        <dbReference type="EMBL" id="KAB2629402.1"/>
    </source>
</evidence>